<evidence type="ECO:0000256" key="2">
    <source>
        <dbReference type="SAM" id="MobiDB-lite"/>
    </source>
</evidence>
<dbReference type="Proteomes" id="UP000011083">
    <property type="component" value="Unassembled WGS sequence"/>
</dbReference>
<sequence>MSTQIPGVPPQEQKSLPSDTPGKGKTTMHKIMEVGTGMMQSFAPVKQIDMHLSGFAFYNGQLDRQVELHHYCSRVNDEVTQCAVYESDKSDARLLGVEYVISERLFRSLPEEEQIYWHSHATDIKSASFIAPGLPETMQRPLAQELANTYGKTFLMWQVDRGDVLPLGPPQLMMVCTRTEQWKPELFAHRDQRLGVDSEKIREARKDLDAHPVQGLADHWTTRPPLQCCVTPVNK</sequence>
<dbReference type="RefSeq" id="XP_004345971.1">
    <property type="nucleotide sequence ID" value="XM_004345921.1"/>
</dbReference>
<evidence type="ECO:0000256" key="1">
    <source>
        <dbReference type="ARBA" id="ARBA00009740"/>
    </source>
</evidence>
<dbReference type="Pfam" id="PF06884">
    <property type="entry name" value="DUF1264"/>
    <property type="match status" value="1"/>
</dbReference>
<protein>
    <submittedName>
        <fullName evidence="3">DUF1264 domain protein</fullName>
    </submittedName>
</protein>
<dbReference type="OrthoDB" id="1901244at2759"/>
<dbReference type="PANTHER" id="PTHR31360:SF0">
    <property type="entry name" value="OIL BODY-ASSOCIATED PROTEIN 1B"/>
    <property type="match status" value="1"/>
</dbReference>
<evidence type="ECO:0000313" key="4">
    <source>
        <dbReference type="Proteomes" id="UP000011083"/>
    </source>
</evidence>
<keyword evidence="4" id="KW-1185">Reference proteome</keyword>
<dbReference type="InterPro" id="IPR010686">
    <property type="entry name" value="OBAP-like"/>
</dbReference>
<accession>L8H857</accession>
<feature type="region of interest" description="Disordered" evidence="2">
    <location>
        <begin position="1"/>
        <end position="26"/>
    </location>
</feature>
<organism evidence="3 4">
    <name type="scientific">Acanthamoeba castellanii (strain ATCC 30010 / Neff)</name>
    <dbReference type="NCBI Taxonomy" id="1257118"/>
    <lineage>
        <taxon>Eukaryota</taxon>
        <taxon>Amoebozoa</taxon>
        <taxon>Discosea</taxon>
        <taxon>Longamoebia</taxon>
        <taxon>Centramoebida</taxon>
        <taxon>Acanthamoebidae</taxon>
        <taxon>Acanthamoeba</taxon>
    </lineage>
</organism>
<evidence type="ECO:0000313" key="3">
    <source>
        <dbReference type="EMBL" id="ELR21427.1"/>
    </source>
</evidence>
<name>L8H857_ACACF</name>
<dbReference type="PANTHER" id="PTHR31360">
    <property type="match status" value="1"/>
</dbReference>
<dbReference type="EMBL" id="KB007904">
    <property type="protein sequence ID" value="ELR21427.1"/>
    <property type="molecule type" value="Genomic_DNA"/>
</dbReference>
<dbReference type="KEGG" id="acan:ACA1_183630"/>
<reference evidence="3 4" key="1">
    <citation type="journal article" date="2013" name="Genome Biol.">
        <title>Genome of Acanthamoeba castellanii highlights extensive lateral gene transfer and early evolution of tyrosine kinase signaling.</title>
        <authorList>
            <person name="Clarke M."/>
            <person name="Lohan A.J."/>
            <person name="Liu B."/>
            <person name="Lagkouvardos I."/>
            <person name="Roy S."/>
            <person name="Zafar N."/>
            <person name="Bertelli C."/>
            <person name="Schilde C."/>
            <person name="Kianianmomeni A."/>
            <person name="Burglin T.R."/>
            <person name="Frech C."/>
            <person name="Turcotte B."/>
            <person name="Kopec K.O."/>
            <person name="Synnott J.M."/>
            <person name="Choo C."/>
            <person name="Paponov I."/>
            <person name="Finkler A."/>
            <person name="Soon Heng Tan C."/>
            <person name="Hutchins A.P."/>
            <person name="Weinmeier T."/>
            <person name="Rattei T."/>
            <person name="Chu J.S."/>
            <person name="Gimenez G."/>
            <person name="Irimia M."/>
            <person name="Rigden D.J."/>
            <person name="Fitzpatrick D.A."/>
            <person name="Lorenzo-Morales J."/>
            <person name="Bateman A."/>
            <person name="Chiu C.H."/>
            <person name="Tang P."/>
            <person name="Hegemann P."/>
            <person name="Fromm H."/>
            <person name="Raoult D."/>
            <person name="Greub G."/>
            <person name="Miranda-Saavedra D."/>
            <person name="Chen N."/>
            <person name="Nash P."/>
            <person name="Ginger M.L."/>
            <person name="Horn M."/>
            <person name="Schaap P."/>
            <person name="Caler L."/>
            <person name="Loftus B."/>
        </authorList>
    </citation>
    <scope>NUCLEOTIDE SEQUENCE [LARGE SCALE GENOMIC DNA]</scope>
    <source>
        <strain evidence="3 4">Neff</strain>
    </source>
</reference>
<dbReference type="AlphaFoldDB" id="L8H857"/>
<dbReference type="GeneID" id="14922321"/>
<proteinExistence type="inferred from homology"/>
<comment type="similarity">
    <text evidence="1">Belongs to the OBAP family.</text>
</comment>
<gene>
    <name evidence="3" type="ORF">ACA1_183630</name>
</gene>
<dbReference type="VEuPathDB" id="AmoebaDB:ACA1_183630"/>